<dbReference type="Proteomes" id="UP000004302">
    <property type="component" value="Chromosome"/>
</dbReference>
<name>E3ZSI7_LISSE</name>
<reference evidence="1" key="1">
    <citation type="journal article" date="2010" name="Microbiol. Resour. Announc.">
        <title>Comparative genomics of the bacterial genus Listeria: Genome evolution is characterized by limited gene acquisition and limited gene loss.</title>
        <authorList>
            <person name="den Bakker H.C."/>
            <person name="Cummings C.A."/>
            <person name="Ferreira V."/>
            <person name="Vatta P."/>
            <person name="Orsi R.H."/>
            <person name="Degoricija L."/>
            <person name="Barker M."/>
            <person name="Petrauskene O."/>
            <person name="Furtado M.R."/>
            <person name="Wiedmann M."/>
        </authorList>
    </citation>
    <scope>NUCLEOTIDE SEQUENCE [LARGE SCALE GENOMIC DNA]</scope>
    <source>
        <strain evidence="1">FSL N1-067</strain>
    </source>
</reference>
<gene>
    <name evidence="1" type="ORF">NT03LS_2474</name>
</gene>
<dbReference type="HOGENOM" id="CLU_3218245_0_0_9"/>
<accession>E3ZSI7</accession>
<comment type="caution">
    <text evidence="1">The sequence shown here is derived from an EMBL/GenBank/DDBJ whole genome shotgun (WGS) entry which is preliminary data.</text>
</comment>
<sequence length="44" mass="5112">MENLPKTVKIVLGKFFSLTNLSNFCRDDSFFRLVSYAIIKKVNN</sequence>
<evidence type="ECO:0000313" key="1">
    <source>
        <dbReference type="EMBL" id="EFR99411.1"/>
    </source>
</evidence>
<organism evidence="1">
    <name type="scientific">Listeria seeligeri FSL N1-067</name>
    <dbReference type="NCBI Taxonomy" id="702453"/>
    <lineage>
        <taxon>Bacteria</taxon>
        <taxon>Bacillati</taxon>
        <taxon>Bacillota</taxon>
        <taxon>Bacilli</taxon>
        <taxon>Bacillales</taxon>
        <taxon>Listeriaceae</taxon>
        <taxon>Listeria</taxon>
    </lineage>
</organism>
<proteinExistence type="predicted"/>
<dbReference type="EMBL" id="ADXJ01000826">
    <property type="protein sequence ID" value="EFR99411.1"/>
    <property type="molecule type" value="Genomic_DNA"/>
</dbReference>
<protein>
    <submittedName>
        <fullName evidence="1">PTS system, IIA component</fullName>
    </submittedName>
</protein>
<dbReference type="AlphaFoldDB" id="E3ZSI7"/>